<name>A0A1Y0VVV7_PEDPE</name>
<dbReference type="Gene3D" id="3.40.50.300">
    <property type="entry name" value="P-loop containing nucleotide triphosphate hydrolases"/>
    <property type="match status" value="1"/>
</dbReference>
<dbReference type="Proteomes" id="UP000196118">
    <property type="component" value="Plasmid pPC892-4"/>
</dbReference>
<geneLocation type="plasmid" evidence="3">
    <name>ppc892-4</name>
</geneLocation>
<dbReference type="Pfam" id="PF13614">
    <property type="entry name" value="AAA_31"/>
    <property type="match status" value="1"/>
</dbReference>
<dbReference type="EMBL" id="CP021475">
    <property type="protein sequence ID" value="ARW20823.1"/>
    <property type="molecule type" value="Genomic_DNA"/>
</dbReference>
<evidence type="ECO:0000313" key="2">
    <source>
        <dbReference type="EMBL" id="ARW20823.1"/>
    </source>
</evidence>
<organism evidence="2 3">
    <name type="scientific">Pediococcus pentosaceus</name>
    <dbReference type="NCBI Taxonomy" id="1255"/>
    <lineage>
        <taxon>Bacteria</taxon>
        <taxon>Bacillati</taxon>
        <taxon>Bacillota</taxon>
        <taxon>Bacilli</taxon>
        <taxon>Lactobacillales</taxon>
        <taxon>Lactobacillaceae</taxon>
        <taxon>Pediococcus</taxon>
    </lineage>
</organism>
<evidence type="ECO:0000259" key="1">
    <source>
        <dbReference type="Pfam" id="PF13614"/>
    </source>
</evidence>
<accession>A0A1Y0VVV7</accession>
<proteinExistence type="predicted"/>
<dbReference type="CDD" id="cd02042">
    <property type="entry name" value="ParAB_family"/>
    <property type="match status" value="1"/>
</dbReference>
<reference evidence="2 3" key="1">
    <citation type="submission" date="2017-05" db="EMBL/GenBank/DDBJ databases">
        <title>Genome sequence of Pediococcus pentosaceus strain SRCM100892.</title>
        <authorList>
            <person name="Cho S.H."/>
        </authorList>
    </citation>
    <scope>NUCLEOTIDE SEQUENCE [LARGE SCALE GENOMIC DNA]</scope>
    <source>
        <strain evidence="2 3">SRCM100892</strain>
        <plasmid evidence="3">Plasmid ppc892-4</plasmid>
    </source>
</reference>
<protein>
    <recommendedName>
        <fullName evidence="1">AAA domain-containing protein</fullName>
    </recommendedName>
</protein>
<dbReference type="SUPFAM" id="SSF52540">
    <property type="entry name" value="P-loop containing nucleoside triphosphate hydrolases"/>
    <property type="match status" value="1"/>
</dbReference>
<gene>
    <name evidence="2" type="ORF">S100892_02288</name>
</gene>
<keyword evidence="2" id="KW-0614">Plasmid</keyword>
<sequence length="61" mass="6675">MTATVYTVGNFKGGVGKTKLVTMLAYDNAILRDKKTLIIDMDPQANASQIMAKTADIKKNR</sequence>
<dbReference type="AlphaFoldDB" id="A0A1Y0VVV7"/>
<evidence type="ECO:0000313" key="3">
    <source>
        <dbReference type="Proteomes" id="UP000196118"/>
    </source>
</evidence>
<dbReference type="PANTHER" id="PTHR13696">
    <property type="entry name" value="P-LOOP CONTAINING NUCLEOSIDE TRIPHOSPHATE HYDROLASE"/>
    <property type="match status" value="1"/>
</dbReference>
<dbReference type="PANTHER" id="PTHR13696:SF52">
    <property type="entry name" value="PARA FAMILY PROTEIN CT_582"/>
    <property type="match status" value="1"/>
</dbReference>
<dbReference type="InterPro" id="IPR050678">
    <property type="entry name" value="DNA_Partitioning_ATPase"/>
</dbReference>
<dbReference type="InterPro" id="IPR027417">
    <property type="entry name" value="P-loop_NTPase"/>
</dbReference>
<feature type="domain" description="AAA" evidence="1">
    <location>
        <begin position="5"/>
        <end position="52"/>
    </location>
</feature>
<dbReference type="InterPro" id="IPR025669">
    <property type="entry name" value="AAA_dom"/>
</dbReference>